<feature type="transmembrane region" description="Helical" evidence="14">
    <location>
        <begin position="250"/>
        <end position="271"/>
    </location>
</feature>
<dbReference type="PANTHER" id="PTHR45528:SF1">
    <property type="entry name" value="SENSOR HISTIDINE KINASE CPXA"/>
    <property type="match status" value="1"/>
</dbReference>
<dbReference type="InterPro" id="IPR005467">
    <property type="entry name" value="His_kinase_dom"/>
</dbReference>
<evidence type="ECO:0000259" key="15">
    <source>
        <dbReference type="PROSITE" id="PS50109"/>
    </source>
</evidence>
<keyword evidence="9 16" id="KW-0418">Kinase</keyword>
<keyword evidence="8" id="KW-0547">Nucleotide-binding</keyword>
<keyword evidence="7 14" id="KW-0812">Transmembrane</keyword>
<dbReference type="PANTHER" id="PTHR45528">
    <property type="entry name" value="SENSOR HISTIDINE KINASE CPXA"/>
    <property type="match status" value="1"/>
</dbReference>
<evidence type="ECO:0000256" key="14">
    <source>
        <dbReference type="SAM" id="Phobius"/>
    </source>
</evidence>
<sequence>MDIKSKNNKYVIKLILVISILIAAIGVCLSYPKIEKDSSKFKYNMFESSSAFLDDIYNTNYALYYKMSKDDDNVLRPSDMILDLKGATSDQEIITRYQEKVDKKIYDWNDNLNNKLKNLDYYVRNKETKQSSKRQGFSQNPFLYDDVYRDNLSTLKEQYRFYMMVDYDENGNMTISRVHNGNKVTIYDKLQVIDKNKGNFDTYELENVEIKPIKNMTYVYAVAQNLQYNDAISNRVYDQTMYSYSDASMLFINIAMAFIVLVSLFVPYIEVKDIKIIDKLSKLPIEILVIIVSCAFAFIYSSSEIIMTSSIKGELINLTQISLSKEVVSALTYLLNIIYFTVCFSVISFGVFILKKIYKERIIHYFKNNSLIVKLISYCRRKIKKAWNNLTSFDLKDKNNSKLVKLLVINLIIIAIMCSFWFIGIIVAVIYSIILFTLIRKRYTMINNNYNGLLKLTNEIASGNLDVNTEEDLGVFNSLKEDVSQVQQGFKNAVKEEVKSQKMKTELISNVSHDLKTPLTSIITYVDLLKDENLTKEKREQYLDVLDRKSQRLKDLIEDLFEVSKATSGDVNLNMIDVDIVSLMKQTLLELDDKIIQSDLVIKKNIPSEKVILRLDSQRTFRVFENLILNITKYAMRGSRVFIDIIDLEDIVTISFKNMSEEEISYDIGDITERFVRGDKSRNTEGSGLGLAIAKSFVELQGGSFDVNIDGDLFKVIITFKKNLNGNLIR</sequence>
<feature type="transmembrane region" description="Helical" evidence="14">
    <location>
        <begin position="406"/>
        <end position="439"/>
    </location>
</feature>
<evidence type="ECO:0000256" key="12">
    <source>
        <dbReference type="ARBA" id="ARBA00023012"/>
    </source>
</evidence>
<evidence type="ECO:0000256" key="9">
    <source>
        <dbReference type="ARBA" id="ARBA00022777"/>
    </source>
</evidence>
<keyword evidence="17" id="KW-1185">Reference proteome</keyword>
<dbReference type="PROSITE" id="PS50109">
    <property type="entry name" value="HIS_KIN"/>
    <property type="match status" value="1"/>
</dbReference>
<evidence type="ECO:0000256" key="13">
    <source>
        <dbReference type="ARBA" id="ARBA00023136"/>
    </source>
</evidence>
<feature type="transmembrane region" description="Helical" evidence="14">
    <location>
        <begin position="333"/>
        <end position="354"/>
    </location>
</feature>
<dbReference type="SMART" id="SM00387">
    <property type="entry name" value="HATPase_c"/>
    <property type="match status" value="1"/>
</dbReference>
<keyword evidence="10" id="KW-0067">ATP-binding</keyword>
<dbReference type="GO" id="GO:0000155">
    <property type="term" value="F:phosphorelay sensor kinase activity"/>
    <property type="evidence" value="ECO:0007669"/>
    <property type="project" value="InterPro"/>
</dbReference>
<feature type="transmembrane region" description="Helical" evidence="14">
    <location>
        <begin position="283"/>
        <end position="300"/>
    </location>
</feature>
<dbReference type="InterPro" id="IPR050398">
    <property type="entry name" value="HssS/ArlS-like"/>
</dbReference>
<dbReference type="SUPFAM" id="SSF55874">
    <property type="entry name" value="ATPase domain of HSP90 chaperone/DNA topoisomerase II/histidine kinase"/>
    <property type="match status" value="1"/>
</dbReference>
<feature type="domain" description="Histidine kinase" evidence="15">
    <location>
        <begin position="510"/>
        <end position="707"/>
    </location>
</feature>
<evidence type="ECO:0000256" key="3">
    <source>
        <dbReference type="ARBA" id="ARBA00012438"/>
    </source>
</evidence>
<keyword evidence="13 14" id="KW-0472">Membrane</keyword>
<dbReference type="InterPro" id="IPR036890">
    <property type="entry name" value="HATPase_C_sf"/>
</dbReference>
<accession>A0A371J9F1</accession>
<protein>
    <recommendedName>
        <fullName evidence="3">histidine kinase</fullName>
        <ecNumber evidence="3">2.7.13.3</ecNumber>
    </recommendedName>
</protein>
<evidence type="ECO:0000256" key="2">
    <source>
        <dbReference type="ARBA" id="ARBA00004651"/>
    </source>
</evidence>
<dbReference type="EC" id="2.7.13.3" evidence="3"/>
<evidence type="ECO:0000256" key="1">
    <source>
        <dbReference type="ARBA" id="ARBA00000085"/>
    </source>
</evidence>
<evidence type="ECO:0000256" key="10">
    <source>
        <dbReference type="ARBA" id="ARBA00022840"/>
    </source>
</evidence>
<keyword evidence="4" id="KW-1003">Cell membrane</keyword>
<dbReference type="InterPro" id="IPR036097">
    <property type="entry name" value="HisK_dim/P_sf"/>
</dbReference>
<dbReference type="SUPFAM" id="SSF47384">
    <property type="entry name" value="Homodimeric domain of signal transducing histidine kinase"/>
    <property type="match status" value="1"/>
</dbReference>
<evidence type="ECO:0000256" key="4">
    <source>
        <dbReference type="ARBA" id="ARBA00022475"/>
    </source>
</evidence>
<dbReference type="GO" id="GO:0005524">
    <property type="term" value="F:ATP binding"/>
    <property type="evidence" value="ECO:0007669"/>
    <property type="project" value="UniProtKB-KW"/>
</dbReference>
<organism evidence="16 17">
    <name type="scientific">Romboutsia weinsteinii</name>
    <dbReference type="NCBI Taxonomy" id="2020949"/>
    <lineage>
        <taxon>Bacteria</taxon>
        <taxon>Bacillati</taxon>
        <taxon>Bacillota</taxon>
        <taxon>Clostridia</taxon>
        <taxon>Peptostreptococcales</taxon>
        <taxon>Peptostreptococcaceae</taxon>
        <taxon>Romboutsia</taxon>
    </lineage>
</organism>
<dbReference type="FunFam" id="1.10.287.130:FF:000008">
    <property type="entry name" value="Two-component sensor histidine kinase"/>
    <property type="match status" value="1"/>
</dbReference>
<dbReference type="InterPro" id="IPR003661">
    <property type="entry name" value="HisK_dim/P_dom"/>
</dbReference>
<dbReference type="EMBL" id="NOJY02000002">
    <property type="protein sequence ID" value="RDY29343.1"/>
    <property type="molecule type" value="Genomic_DNA"/>
</dbReference>
<evidence type="ECO:0000313" key="17">
    <source>
        <dbReference type="Proteomes" id="UP000215694"/>
    </source>
</evidence>
<keyword evidence="5" id="KW-0597">Phosphoprotein</keyword>
<keyword evidence="6" id="KW-0808">Transferase</keyword>
<dbReference type="Pfam" id="PF00512">
    <property type="entry name" value="HisKA"/>
    <property type="match status" value="1"/>
</dbReference>
<dbReference type="Gene3D" id="3.30.565.10">
    <property type="entry name" value="Histidine kinase-like ATPase, C-terminal domain"/>
    <property type="match status" value="1"/>
</dbReference>
<comment type="caution">
    <text evidence="16">The sequence shown here is derived from an EMBL/GenBank/DDBJ whole genome shotgun (WGS) entry which is preliminary data.</text>
</comment>
<name>A0A371J9F1_9FIRM</name>
<evidence type="ECO:0000256" key="6">
    <source>
        <dbReference type="ARBA" id="ARBA00022679"/>
    </source>
</evidence>
<dbReference type="Gene3D" id="1.10.287.130">
    <property type="match status" value="1"/>
</dbReference>
<reference evidence="16 17" key="1">
    <citation type="journal article" date="2017" name="Genome Announc.">
        <title>Draft Genome Sequence of Romboutsia weinsteinii sp. nov. Strain CCRI-19649(T) Isolated from Surface Water.</title>
        <authorList>
            <person name="Maheux A.F."/>
            <person name="Boudreau D.K."/>
            <person name="Berube E."/>
            <person name="Boissinot M."/>
            <person name="Cantin P."/>
            <person name="Raymond F."/>
            <person name="Corbeil J."/>
            <person name="Omar R.F."/>
            <person name="Bergeron M.G."/>
        </authorList>
    </citation>
    <scope>NUCLEOTIDE SEQUENCE [LARGE SCALE GENOMIC DNA]</scope>
    <source>
        <strain evidence="16 17">CCRI-19649</strain>
    </source>
</reference>
<dbReference type="InterPro" id="IPR003594">
    <property type="entry name" value="HATPase_dom"/>
</dbReference>
<dbReference type="Proteomes" id="UP000215694">
    <property type="component" value="Unassembled WGS sequence"/>
</dbReference>
<evidence type="ECO:0000256" key="5">
    <source>
        <dbReference type="ARBA" id="ARBA00022553"/>
    </source>
</evidence>
<keyword evidence="12" id="KW-0902">Two-component regulatory system</keyword>
<dbReference type="GO" id="GO:0005886">
    <property type="term" value="C:plasma membrane"/>
    <property type="evidence" value="ECO:0007669"/>
    <property type="project" value="UniProtKB-SubCell"/>
</dbReference>
<dbReference type="SMART" id="SM00388">
    <property type="entry name" value="HisKA"/>
    <property type="match status" value="1"/>
</dbReference>
<evidence type="ECO:0000256" key="11">
    <source>
        <dbReference type="ARBA" id="ARBA00022989"/>
    </source>
</evidence>
<evidence type="ECO:0000256" key="8">
    <source>
        <dbReference type="ARBA" id="ARBA00022741"/>
    </source>
</evidence>
<proteinExistence type="predicted"/>
<dbReference type="AlphaFoldDB" id="A0A371J9F1"/>
<dbReference type="Pfam" id="PF02518">
    <property type="entry name" value="HATPase_c"/>
    <property type="match status" value="1"/>
</dbReference>
<dbReference type="CDD" id="cd00082">
    <property type="entry name" value="HisKA"/>
    <property type="match status" value="1"/>
</dbReference>
<keyword evidence="11 14" id="KW-1133">Transmembrane helix</keyword>
<evidence type="ECO:0000256" key="7">
    <source>
        <dbReference type="ARBA" id="ARBA00022692"/>
    </source>
</evidence>
<gene>
    <name evidence="16" type="ORF">CHL78_001195</name>
</gene>
<comment type="subcellular location">
    <subcellularLocation>
        <location evidence="2">Cell membrane</location>
        <topology evidence="2">Multi-pass membrane protein</topology>
    </subcellularLocation>
</comment>
<evidence type="ECO:0000313" key="16">
    <source>
        <dbReference type="EMBL" id="RDY29343.1"/>
    </source>
</evidence>
<comment type="catalytic activity">
    <reaction evidence="1">
        <text>ATP + protein L-histidine = ADP + protein N-phospho-L-histidine.</text>
        <dbReference type="EC" id="2.7.13.3"/>
    </reaction>
</comment>